<reference evidence="3 4" key="1">
    <citation type="submission" date="2019-10" db="EMBL/GenBank/DDBJ databases">
        <authorList>
            <person name="Palmer J.M."/>
        </authorList>
    </citation>
    <scope>NUCLEOTIDE SEQUENCE [LARGE SCALE GENOMIC DNA]</scope>
    <source>
        <strain evidence="3 4">TWF694</strain>
    </source>
</reference>
<proteinExistence type="predicted"/>
<gene>
    <name evidence="3" type="ORF">TWF694_004234</name>
</gene>
<dbReference type="InterPro" id="IPR001680">
    <property type="entry name" value="WD40_rpt"/>
</dbReference>
<keyword evidence="4" id="KW-1185">Reference proteome</keyword>
<evidence type="ECO:0008006" key="5">
    <source>
        <dbReference type="Google" id="ProtNLM"/>
    </source>
</evidence>
<dbReference type="Proteomes" id="UP001365542">
    <property type="component" value="Unassembled WGS sequence"/>
</dbReference>
<name>A0AAV9WXB2_9PEZI</name>
<organism evidence="3 4">
    <name type="scientific">Orbilia ellipsospora</name>
    <dbReference type="NCBI Taxonomy" id="2528407"/>
    <lineage>
        <taxon>Eukaryota</taxon>
        <taxon>Fungi</taxon>
        <taxon>Dikarya</taxon>
        <taxon>Ascomycota</taxon>
        <taxon>Pezizomycotina</taxon>
        <taxon>Orbiliomycetes</taxon>
        <taxon>Orbiliales</taxon>
        <taxon>Orbiliaceae</taxon>
        <taxon>Orbilia</taxon>
    </lineage>
</organism>
<dbReference type="SUPFAM" id="SSF50978">
    <property type="entry name" value="WD40 repeat-like"/>
    <property type="match status" value="1"/>
</dbReference>
<evidence type="ECO:0000256" key="2">
    <source>
        <dbReference type="ARBA" id="ARBA00022737"/>
    </source>
</evidence>
<comment type="caution">
    <text evidence="3">The sequence shown here is derived from an EMBL/GenBank/DDBJ whole genome shotgun (WGS) entry which is preliminary data.</text>
</comment>
<sequence>MPLLPEIPGFYYDNDKKKYFKITSAHSGTSTIYNADRLKQEREAAREAEEQRREEESIRPFLKRRRRISDSSNGLFNYRLRMQMGLLVPEAPRRDGNLSMWANVLCEEELVRAPRDKAISGMETAPGLGGIFTFAPVQGLRWYPQPYDHFYEERNGPSGTIKVPGMENRMTSSTIMPEGKGVLVASGQHYATVSLGKNAETQIDSLVKIPEAGCIWACAMHESGVVAIGGSYKSGSRGLLTLKSRSAPSLVIKPESDVLALEYIDKNTLLTGSRSGKIHIYDNRRNLEKEITHEMALASHVSSITHMRKLENDNYIVVNGLGGQTALHDLRYCRPIQGHQRGNKPKGTTKPVLTYKNFNKSTIGLGFDMDHDQELIATAGQDNKVRLYSISSGQLIKTLELQDEVSSIRFSKDAVDGARDIFVASGDCIYRFHTGYPQDEDIEMSG</sequence>
<keyword evidence="1" id="KW-0853">WD repeat</keyword>
<evidence type="ECO:0000256" key="1">
    <source>
        <dbReference type="ARBA" id="ARBA00022574"/>
    </source>
</evidence>
<protein>
    <recommendedName>
        <fullName evidence="5">WD40 repeat-like protein</fullName>
    </recommendedName>
</protein>
<dbReference type="SMART" id="SM00320">
    <property type="entry name" value="WD40"/>
    <property type="match status" value="4"/>
</dbReference>
<keyword evidence="2" id="KW-0677">Repeat</keyword>
<evidence type="ECO:0000313" key="4">
    <source>
        <dbReference type="Proteomes" id="UP001365542"/>
    </source>
</evidence>
<dbReference type="EMBL" id="JAVHJO010000014">
    <property type="protein sequence ID" value="KAK6529014.1"/>
    <property type="molecule type" value="Genomic_DNA"/>
</dbReference>
<dbReference type="GO" id="GO:0080008">
    <property type="term" value="C:Cul4-RING E3 ubiquitin ligase complex"/>
    <property type="evidence" value="ECO:0007669"/>
    <property type="project" value="TreeGrafter"/>
</dbReference>
<dbReference type="PANTHER" id="PTHR44472">
    <property type="entry name" value="DDB1- AND CUL4-ASSOCIATED FACTOR 4-RELATED"/>
    <property type="match status" value="1"/>
</dbReference>
<dbReference type="Gene3D" id="2.130.10.10">
    <property type="entry name" value="YVTN repeat-like/Quinoprotein amine dehydrogenase"/>
    <property type="match status" value="1"/>
</dbReference>
<dbReference type="InterPro" id="IPR015943">
    <property type="entry name" value="WD40/YVTN_repeat-like_dom_sf"/>
</dbReference>
<dbReference type="InterPro" id="IPR036322">
    <property type="entry name" value="WD40_repeat_dom_sf"/>
</dbReference>
<accession>A0AAV9WXB2</accession>
<evidence type="ECO:0000313" key="3">
    <source>
        <dbReference type="EMBL" id="KAK6529014.1"/>
    </source>
</evidence>
<dbReference type="PANTHER" id="PTHR44472:SF1">
    <property type="entry name" value="DDB1 AND CUL4 ASSOCIATED FACTOR 4"/>
    <property type="match status" value="1"/>
</dbReference>
<dbReference type="AlphaFoldDB" id="A0AAV9WXB2"/>
<dbReference type="InterPro" id="IPR052254">
    <property type="entry name" value="CUL4-DDB1_E3_ligase_receptor"/>
</dbReference>